<dbReference type="OrthoDB" id="504689at2759"/>
<evidence type="ECO:0000259" key="2">
    <source>
        <dbReference type="PROSITE" id="PS50902"/>
    </source>
</evidence>
<dbReference type="EMBL" id="KQ964606">
    <property type="protein sequence ID" value="KXN67908.1"/>
    <property type="molecule type" value="Genomic_DNA"/>
</dbReference>
<dbReference type="FunFam" id="3.40.50.360:FF:000001">
    <property type="entry name" value="NAD(P)H dehydrogenase (Quinone) FQR1-like"/>
    <property type="match status" value="1"/>
</dbReference>
<keyword evidence="4" id="KW-1185">Reference proteome</keyword>
<feature type="domain" description="Flavodoxin-like" evidence="2">
    <location>
        <begin position="6"/>
        <end position="190"/>
    </location>
</feature>
<organism evidence="3 4">
    <name type="scientific">Conidiobolus coronatus (strain ATCC 28846 / CBS 209.66 / NRRL 28638)</name>
    <name type="common">Delacroixia coronata</name>
    <dbReference type="NCBI Taxonomy" id="796925"/>
    <lineage>
        <taxon>Eukaryota</taxon>
        <taxon>Fungi</taxon>
        <taxon>Fungi incertae sedis</taxon>
        <taxon>Zoopagomycota</taxon>
        <taxon>Entomophthoromycotina</taxon>
        <taxon>Entomophthoromycetes</taxon>
        <taxon>Entomophthorales</taxon>
        <taxon>Ancylistaceae</taxon>
        <taxon>Conidiobolus</taxon>
    </lineage>
</organism>
<dbReference type="GO" id="GO:0003955">
    <property type="term" value="F:NAD(P)H dehydrogenase (quinone) activity"/>
    <property type="evidence" value="ECO:0007669"/>
    <property type="project" value="InterPro"/>
</dbReference>
<protein>
    <submittedName>
        <fullName evidence="3">Flavo protein WrbA</fullName>
    </submittedName>
</protein>
<dbReference type="InterPro" id="IPR010089">
    <property type="entry name" value="Flavoprotein_WrbA-like"/>
</dbReference>
<proteinExistence type="inferred from homology"/>
<gene>
    <name evidence="3" type="ORF">CONCODRAFT_42326</name>
</gene>
<dbReference type="Pfam" id="PF03358">
    <property type="entry name" value="FMN_red"/>
    <property type="match status" value="1"/>
</dbReference>
<dbReference type="InterPro" id="IPR008254">
    <property type="entry name" value="Flavodoxin/NO_synth"/>
</dbReference>
<dbReference type="InterPro" id="IPR029039">
    <property type="entry name" value="Flavoprotein-like_sf"/>
</dbReference>
<reference evidence="3 4" key="1">
    <citation type="journal article" date="2015" name="Genome Biol. Evol.">
        <title>Phylogenomic analyses indicate that early fungi evolved digesting cell walls of algal ancestors of land plants.</title>
        <authorList>
            <person name="Chang Y."/>
            <person name="Wang S."/>
            <person name="Sekimoto S."/>
            <person name="Aerts A.L."/>
            <person name="Choi C."/>
            <person name="Clum A."/>
            <person name="LaButti K.M."/>
            <person name="Lindquist E.A."/>
            <person name="Yee Ngan C."/>
            <person name="Ohm R.A."/>
            <person name="Salamov A.A."/>
            <person name="Grigoriev I.V."/>
            <person name="Spatafora J.W."/>
            <person name="Berbee M.L."/>
        </authorList>
    </citation>
    <scope>NUCLEOTIDE SEQUENCE [LARGE SCALE GENOMIC DNA]</scope>
    <source>
        <strain evidence="3 4">NRRL 28638</strain>
    </source>
</reference>
<dbReference type="Proteomes" id="UP000070444">
    <property type="component" value="Unassembled WGS sequence"/>
</dbReference>
<dbReference type="PANTHER" id="PTHR30546">
    <property type="entry name" value="FLAVODOXIN-RELATED PROTEIN WRBA-RELATED"/>
    <property type="match status" value="1"/>
</dbReference>
<dbReference type="Gene3D" id="3.40.50.360">
    <property type="match status" value="1"/>
</dbReference>
<dbReference type="STRING" id="796925.A0A137NYZ2"/>
<dbReference type="InterPro" id="IPR005025">
    <property type="entry name" value="FMN_Rdtase-like_dom"/>
</dbReference>
<name>A0A137NYZ2_CONC2</name>
<comment type="similarity">
    <text evidence="1">Belongs to the WrbA family.</text>
</comment>
<dbReference type="PANTHER" id="PTHR30546:SF23">
    <property type="entry name" value="FLAVOPROTEIN-LIKE PROTEIN YCP4-RELATED"/>
    <property type="match status" value="1"/>
</dbReference>
<sequence length="190" mass="20850">MTQAKVFIVFYSTYLHVYQLALAIKQGLEKVNNVQVEIYQIQETLPTEVLEKMHAPPKPDIPIITPEKLQEADGILFGYPTRFGTLPAQLKHFIDACGQLWAKGAMNGKMLGTFVSTATQHGGQETSTFTFLTTLAHFGMLYVPFGYSSSHLNEDTKVMGGSPWGASILAGKDGLRQASPEELEVGSLQV</sequence>
<dbReference type="SUPFAM" id="SSF52218">
    <property type="entry name" value="Flavoproteins"/>
    <property type="match status" value="1"/>
</dbReference>
<dbReference type="PROSITE" id="PS50902">
    <property type="entry name" value="FLAVODOXIN_LIKE"/>
    <property type="match status" value="1"/>
</dbReference>
<accession>A0A137NYZ2</accession>
<evidence type="ECO:0000313" key="4">
    <source>
        <dbReference type="Proteomes" id="UP000070444"/>
    </source>
</evidence>
<dbReference type="NCBIfam" id="TIGR01755">
    <property type="entry name" value="flav_wrbA"/>
    <property type="match status" value="1"/>
</dbReference>
<dbReference type="NCBIfam" id="NF002999">
    <property type="entry name" value="PRK03767.1"/>
    <property type="match status" value="1"/>
</dbReference>
<evidence type="ECO:0000256" key="1">
    <source>
        <dbReference type="ARBA" id="ARBA00006961"/>
    </source>
</evidence>
<dbReference type="GO" id="GO:0016020">
    <property type="term" value="C:membrane"/>
    <property type="evidence" value="ECO:0007669"/>
    <property type="project" value="TreeGrafter"/>
</dbReference>
<dbReference type="GO" id="GO:0010181">
    <property type="term" value="F:FMN binding"/>
    <property type="evidence" value="ECO:0007669"/>
    <property type="project" value="InterPro"/>
</dbReference>
<dbReference type="AlphaFoldDB" id="A0A137NYZ2"/>
<evidence type="ECO:0000313" key="3">
    <source>
        <dbReference type="EMBL" id="KXN67908.1"/>
    </source>
</evidence>
<dbReference type="OMA" id="HHGMLIM"/>